<accession>A0A1U7LNU2</accession>
<dbReference type="PROSITE" id="PS50174">
    <property type="entry name" value="G_PATCH"/>
    <property type="match status" value="1"/>
</dbReference>
<dbReference type="InterPro" id="IPR050656">
    <property type="entry name" value="PINX1"/>
</dbReference>
<dbReference type="GO" id="GO:0006364">
    <property type="term" value="P:rRNA processing"/>
    <property type="evidence" value="ECO:0007669"/>
    <property type="project" value="UniProtKB-KW"/>
</dbReference>
<proteinExistence type="inferred from homology"/>
<evidence type="ECO:0000256" key="1">
    <source>
        <dbReference type="ARBA" id="ARBA00004604"/>
    </source>
</evidence>
<organism evidence="9 10">
    <name type="scientific">Neolecta irregularis (strain DAH-3)</name>
    <dbReference type="NCBI Taxonomy" id="1198029"/>
    <lineage>
        <taxon>Eukaryota</taxon>
        <taxon>Fungi</taxon>
        <taxon>Dikarya</taxon>
        <taxon>Ascomycota</taxon>
        <taxon>Taphrinomycotina</taxon>
        <taxon>Neolectales</taxon>
        <taxon>Neolectaceae</taxon>
        <taxon>Neolecta</taxon>
    </lineage>
</organism>
<dbReference type="GO" id="GO:0005730">
    <property type="term" value="C:nucleolus"/>
    <property type="evidence" value="ECO:0007669"/>
    <property type="project" value="UniProtKB-SubCell"/>
</dbReference>
<feature type="domain" description="G-patch" evidence="8">
    <location>
        <begin position="25"/>
        <end position="71"/>
    </location>
</feature>
<keyword evidence="10" id="KW-1185">Reference proteome</keyword>
<dbReference type="PANTHER" id="PTHR23149">
    <property type="entry name" value="G PATCH DOMAIN CONTAINING PROTEIN"/>
    <property type="match status" value="1"/>
</dbReference>
<evidence type="ECO:0000256" key="7">
    <source>
        <dbReference type="SAM" id="MobiDB-lite"/>
    </source>
</evidence>
<evidence type="ECO:0000259" key="8">
    <source>
        <dbReference type="PROSITE" id="PS50174"/>
    </source>
</evidence>
<evidence type="ECO:0000256" key="6">
    <source>
        <dbReference type="ARBA" id="ARBA00041961"/>
    </source>
</evidence>
<protein>
    <recommendedName>
        <fullName evidence="6">PinX1-related protein 1</fullName>
    </recommendedName>
</protein>
<dbReference type="AlphaFoldDB" id="A0A1U7LNU2"/>
<dbReference type="Pfam" id="PF01585">
    <property type="entry name" value="G-patch"/>
    <property type="match status" value="1"/>
</dbReference>
<keyword evidence="3" id="KW-0698">rRNA processing</keyword>
<dbReference type="OMA" id="ATKWHTV"/>
<evidence type="ECO:0000313" key="10">
    <source>
        <dbReference type="Proteomes" id="UP000186594"/>
    </source>
</evidence>
<dbReference type="Proteomes" id="UP000186594">
    <property type="component" value="Unassembled WGS sequence"/>
</dbReference>
<dbReference type="GO" id="GO:0003676">
    <property type="term" value="F:nucleic acid binding"/>
    <property type="evidence" value="ECO:0007669"/>
    <property type="project" value="InterPro"/>
</dbReference>
<comment type="similarity">
    <text evidence="5">Belongs to the PINX1 family.</text>
</comment>
<dbReference type="STRING" id="1198029.A0A1U7LNU2"/>
<evidence type="ECO:0000313" key="9">
    <source>
        <dbReference type="EMBL" id="OLL24336.1"/>
    </source>
</evidence>
<sequence length="243" mass="27472">MGLAGPHNRQKIGLDPRNTTWGNDTSKYGFKLLAGLGWKSGNGLGRTQSGSSSNIKIALKDDKLGIGCKYPGQDDWKGLQSLERLFARINGRENPVYNVTVKGKPGEYILGRGYRAMRFVRGESWQSDFKKVNTDDKEAQEKAMRKAERMARREQRKIKREERARRKSTDEHLNKKRKLIDRDLSSPPLKKIKPQGETLNSLPVVVVLPTLGRFSHRAKFLKQKKAATMSAEALREILGTIDP</sequence>
<evidence type="ECO:0000256" key="3">
    <source>
        <dbReference type="ARBA" id="ARBA00022552"/>
    </source>
</evidence>
<feature type="compositionally biased region" description="Basic and acidic residues" evidence="7">
    <location>
        <begin position="152"/>
        <end position="173"/>
    </location>
</feature>
<evidence type="ECO:0000256" key="2">
    <source>
        <dbReference type="ARBA" id="ARBA00022517"/>
    </source>
</evidence>
<keyword evidence="2" id="KW-0690">Ribosome biogenesis</keyword>
<evidence type="ECO:0000256" key="5">
    <source>
        <dbReference type="ARBA" id="ARBA00038007"/>
    </source>
</evidence>
<comment type="subcellular location">
    <subcellularLocation>
        <location evidence="1">Nucleus</location>
        <location evidence="1">Nucleolus</location>
    </subcellularLocation>
</comment>
<name>A0A1U7LNU2_NEOID</name>
<comment type="caution">
    <text evidence="9">The sequence shown here is derived from an EMBL/GenBank/DDBJ whole genome shotgun (WGS) entry which is preliminary data.</text>
</comment>
<keyword evidence="4" id="KW-0539">Nucleus</keyword>
<gene>
    <name evidence="9" type="ORF">NEOLI_003399</name>
</gene>
<dbReference type="EMBL" id="LXFE01000866">
    <property type="protein sequence ID" value="OLL24336.1"/>
    <property type="molecule type" value="Genomic_DNA"/>
</dbReference>
<evidence type="ECO:0000256" key="4">
    <source>
        <dbReference type="ARBA" id="ARBA00023242"/>
    </source>
</evidence>
<dbReference type="OrthoDB" id="29523at2759"/>
<dbReference type="SMART" id="SM00443">
    <property type="entry name" value="G_patch"/>
    <property type="match status" value="1"/>
</dbReference>
<feature type="region of interest" description="Disordered" evidence="7">
    <location>
        <begin position="152"/>
        <end position="195"/>
    </location>
</feature>
<reference evidence="9 10" key="1">
    <citation type="submission" date="2016-04" db="EMBL/GenBank/DDBJ databases">
        <title>Evolutionary innovation and constraint leading to complex multicellularity in the Ascomycota.</title>
        <authorList>
            <person name="Cisse O."/>
            <person name="Nguyen A."/>
            <person name="Hewitt D.A."/>
            <person name="Jedd G."/>
            <person name="Stajich J.E."/>
        </authorList>
    </citation>
    <scope>NUCLEOTIDE SEQUENCE [LARGE SCALE GENOMIC DNA]</scope>
    <source>
        <strain evidence="9 10">DAH-3</strain>
    </source>
</reference>
<dbReference type="PANTHER" id="PTHR23149:SF31">
    <property type="entry name" value="PROTEIN PXR1"/>
    <property type="match status" value="1"/>
</dbReference>
<dbReference type="InterPro" id="IPR000467">
    <property type="entry name" value="G_patch_dom"/>
</dbReference>